<evidence type="ECO:0000313" key="3">
    <source>
        <dbReference type="Proteomes" id="UP001241110"/>
    </source>
</evidence>
<dbReference type="SUPFAM" id="SSF160631">
    <property type="entry name" value="SMI1/KNR4-like"/>
    <property type="match status" value="1"/>
</dbReference>
<sequence length="169" mass="20013">MRNITEILQEVKDKWSTPKKIPSQAESFVFVSYLEEPGFIPEDYPYQLPADLIAFWSLVKSAILFKDIKYGQWGLEMLSTEEALQKSRIQLFHRPNEFREWDLVIGQFYGDLDIVFINCDETSSYFGRVYVAIPIDKRKDWCLVGENLTDFLDQYVRNEGEKYWEKRTG</sequence>
<dbReference type="RefSeq" id="WP_313982361.1">
    <property type="nucleotide sequence ID" value="NZ_JASJOS010000009.1"/>
</dbReference>
<evidence type="ECO:0000313" key="2">
    <source>
        <dbReference type="EMBL" id="MDJ1482940.1"/>
    </source>
</evidence>
<dbReference type="Pfam" id="PF09346">
    <property type="entry name" value="SMI1_KNR4"/>
    <property type="match status" value="1"/>
</dbReference>
<protein>
    <recommendedName>
        <fullName evidence="1">Knr4/Smi1-like domain-containing protein</fullName>
    </recommendedName>
</protein>
<dbReference type="InterPro" id="IPR018958">
    <property type="entry name" value="Knr4/Smi1-like_dom"/>
</dbReference>
<name>A0AAE3QPK8_9BACT</name>
<dbReference type="EMBL" id="JASJOS010000009">
    <property type="protein sequence ID" value="MDJ1482940.1"/>
    <property type="molecule type" value="Genomic_DNA"/>
</dbReference>
<accession>A0AAE3QPK8</accession>
<evidence type="ECO:0000259" key="1">
    <source>
        <dbReference type="Pfam" id="PF09346"/>
    </source>
</evidence>
<reference evidence="2" key="1">
    <citation type="submission" date="2023-05" db="EMBL/GenBank/DDBJ databases">
        <authorList>
            <person name="Zhang X."/>
        </authorList>
    </citation>
    <scope>NUCLEOTIDE SEQUENCE</scope>
    <source>
        <strain evidence="2">YF14B1</strain>
    </source>
</reference>
<dbReference type="InterPro" id="IPR037883">
    <property type="entry name" value="Knr4/Smi1-like_sf"/>
</dbReference>
<comment type="caution">
    <text evidence="2">The sequence shown here is derived from an EMBL/GenBank/DDBJ whole genome shotgun (WGS) entry which is preliminary data.</text>
</comment>
<dbReference type="AlphaFoldDB" id="A0AAE3QPK8"/>
<feature type="domain" description="Knr4/Smi1-like" evidence="1">
    <location>
        <begin position="42"/>
        <end position="154"/>
    </location>
</feature>
<dbReference type="Proteomes" id="UP001241110">
    <property type="component" value="Unassembled WGS sequence"/>
</dbReference>
<organism evidence="2 3">
    <name type="scientific">Xanthocytophaga flava</name>
    <dbReference type="NCBI Taxonomy" id="3048013"/>
    <lineage>
        <taxon>Bacteria</taxon>
        <taxon>Pseudomonadati</taxon>
        <taxon>Bacteroidota</taxon>
        <taxon>Cytophagia</taxon>
        <taxon>Cytophagales</taxon>
        <taxon>Rhodocytophagaceae</taxon>
        <taxon>Xanthocytophaga</taxon>
    </lineage>
</organism>
<gene>
    <name evidence="2" type="ORF">QNI16_20730</name>
</gene>
<proteinExistence type="predicted"/>